<dbReference type="InterPro" id="IPR039538">
    <property type="entry name" value="BetI_C"/>
</dbReference>
<dbReference type="PANTHER" id="PTHR30055">
    <property type="entry name" value="HTH-TYPE TRANSCRIPTIONAL REGULATOR RUTR"/>
    <property type="match status" value="1"/>
</dbReference>
<dbReference type="Pfam" id="PF13977">
    <property type="entry name" value="TetR_C_6"/>
    <property type="match status" value="1"/>
</dbReference>
<protein>
    <submittedName>
        <fullName evidence="7">TetR family transcriptional regulator</fullName>
    </submittedName>
</protein>
<gene>
    <name evidence="7" type="ORF">GCM10022254_42450</name>
</gene>
<dbReference type="SUPFAM" id="SSF46689">
    <property type="entry name" value="Homeodomain-like"/>
    <property type="match status" value="1"/>
</dbReference>
<keyword evidence="3 5" id="KW-0238">DNA-binding</keyword>
<dbReference type="SUPFAM" id="SSF48498">
    <property type="entry name" value="Tetracyclin repressor-like, C-terminal domain"/>
    <property type="match status" value="1"/>
</dbReference>
<feature type="DNA-binding region" description="H-T-H motif" evidence="5">
    <location>
        <begin position="18"/>
        <end position="37"/>
    </location>
</feature>
<keyword evidence="2" id="KW-0805">Transcription regulation</keyword>
<sequence>MIDAGVSLLVDGGWPAVTTRAVAERAGTNIGLIHYHFGGLPGLHSAIASRAADEIITPIIDALLDAPDFAAALDTVRALVSATPGDGRMMRLAVELMPGALRDPAMGEVLRDGLRQARARIGERLGELHPSWSEARRTGAATVIVALLDGLMLHRLLDTSLPVDETLDALADLIEDRS</sequence>
<evidence type="ECO:0000256" key="2">
    <source>
        <dbReference type="ARBA" id="ARBA00023015"/>
    </source>
</evidence>
<dbReference type="Pfam" id="PF00440">
    <property type="entry name" value="TetR_N"/>
    <property type="match status" value="1"/>
</dbReference>
<accession>A0ABP8C893</accession>
<dbReference type="InterPro" id="IPR050109">
    <property type="entry name" value="HTH-type_TetR-like_transc_reg"/>
</dbReference>
<evidence type="ECO:0000259" key="6">
    <source>
        <dbReference type="PROSITE" id="PS50977"/>
    </source>
</evidence>
<name>A0ABP8C893_9ACTN</name>
<dbReference type="PANTHER" id="PTHR30055:SF226">
    <property type="entry name" value="HTH-TYPE TRANSCRIPTIONAL REGULATOR PKSA"/>
    <property type="match status" value="1"/>
</dbReference>
<evidence type="ECO:0000256" key="3">
    <source>
        <dbReference type="ARBA" id="ARBA00023125"/>
    </source>
</evidence>
<evidence type="ECO:0000256" key="4">
    <source>
        <dbReference type="ARBA" id="ARBA00023163"/>
    </source>
</evidence>
<evidence type="ECO:0000256" key="5">
    <source>
        <dbReference type="PROSITE-ProRule" id="PRU00335"/>
    </source>
</evidence>
<dbReference type="InterPro" id="IPR001647">
    <property type="entry name" value="HTH_TetR"/>
</dbReference>
<organism evidence="7 8">
    <name type="scientific">Actinomadura meridiana</name>
    <dbReference type="NCBI Taxonomy" id="559626"/>
    <lineage>
        <taxon>Bacteria</taxon>
        <taxon>Bacillati</taxon>
        <taxon>Actinomycetota</taxon>
        <taxon>Actinomycetes</taxon>
        <taxon>Streptosporangiales</taxon>
        <taxon>Thermomonosporaceae</taxon>
        <taxon>Actinomadura</taxon>
    </lineage>
</organism>
<keyword evidence="1" id="KW-0678">Repressor</keyword>
<proteinExistence type="predicted"/>
<evidence type="ECO:0000313" key="8">
    <source>
        <dbReference type="Proteomes" id="UP001501710"/>
    </source>
</evidence>
<comment type="caution">
    <text evidence="7">The sequence shown here is derived from an EMBL/GenBank/DDBJ whole genome shotgun (WGS) entry which is preliminary data.</text>
</comment>
<dbReference type="Gene3D" id="1.10.357.10">
    <property type="entry name" value="Tetracycline Repressor, domain 2"/>
    <property type="match status" value="1"/>
</dbReference>
<dbReference type="PROSITE" id="PS50977">
    <property type="entry name" value="HTH_TETR_2"/>
    <property type="match status" value="1"/>
</dbReference>
<dbReference type="EMBL" id="BAABAS010000012">
    <property type="protein sequence ID" value="GAA4235355.1"/>
    <property type="molecule type" value="Genomic_DNA"/>
</dbReference>
<feature type="domain" description="HTH tetR-type" evidence="6">
    <location>
        <begin position="1"/>
        <end position="55"/>
    </location>
</feature>
<dbReference type="InterPro" id="IPR009057">
    <property type="entry name" value="Homeodomain-like_sf"/>
</dbReference>
<evidence type="ECO:0000313" key="7">
    <source>
        <dbReference type="EMBL" id="GAA4235355.1"/>
    </source>
</evidence>
<dbReference type="InterPro" id="IPR036271">
    <property type="entry name" value="Tet_transcr_reg_TetR-rel_C_sf"/>
</dbReference>
<keyword evidence="8" id="KW-1185">Reference proteome</keyword>
<evidence type="ECO:0000256" key="1">
    <source>
        <dbReference type="ARBA" id="ARBA00022491"/>
    </source>
</evidence>
<dbReference type="Proteomes" id="UP001501710">
    <property type="component" value="Unassembled WGS sequence"/>
</dbReference>
<keyword evidence="4" id="KW-0804">Transcription</keyword>
<reference evidence="8" key="1">
    <citation type="journal article" date="2019" name="Int. J. Syst. Evol. Microbiol.">
        <title>The Global Catalogue of Microorganisms (GCM) 10K type strain sequencing project: providing services to taxonomists for standard genome sequencing and annotation.</title>
        <authorList>
            <consortium name="The Broad Institute Genomics Platform"/>
            <consortium name="The Broad Institute Genome Sequencing Center for Infectious Disease"/>
            <person name="Wu L."/>
            <person name="Ma J."/>
        </authorList>
    </citation>
    <scope>NUCLEOTIDE SEQUENCE [LARGE SCALE GENOMIC DNA]</scope>
    <source>
        <strain evidence="8">JCM 17440</strain>
    </source>
</reference>